<dbReference type="Pfam" id="PF01810">
    <property type="entry name" value="LysE"/>
    <property type="match status" value="1"/>
</dbReference>
<reference evidence="8" key="1">
    <citation type="journal article" date="2019" name="Int. J. Syst. Evol. Microbiol.">
        <title>The Global Catalogue of Microorganisms (GCM) 10K type strain sequencing project: providing services to taxonomists for standard genome sequencing and annotation.</title>
        <authorList>
            <consortium name="The Broad Institute Genomics Platform"/>
            <consortium name="The Broad Institute Genome Sequencing Center for Infectious Disease"/>
            <person name="Wu L."/>
            <person name="Ma J."/>
        </authorList>
    </citation>
    <scope>NUCLEOTIDE SEQUENCE [LARGE SCALE GENOMIC DNA]</scope>
    <source>
        <strain evidence="8">JCM 16929</strain>
    </source>
</reference>
<dbReference type="EMBL" id="BAABAB010000022">
    <property type="protein sequence ID" value="GAA3628164.1"/>
    <property type="molecule type" value="Genomic_DNA"/>
</dbReference>
<evidence type="ECO:0000313" key="8">
    <source>
        <dbReference type="Proteomes" id="UP001501490"/>
    </source>
</evidence>
<dbReference type="PANTHER" id="PTHR30086">
    <property type="entry name" value="ARGININE EXPORTER PROTEIN ARGO"/>
    <property type="match status" value="1"/>
</dbReference>
<organism evidence="7 8">
    <name type="scientific">Microlunatus ginsengisoli</name>
    <dbReference type="NCBI Taxonomy" id="363863"/>
    <lineage>
        <taxon>Bacteria</taxon>
        <taxon>Bacillati</taxon>
        <taxon>Actinomycetota</taxon>
        <taxon>Actinomycetes</taxon>
        <taxon>Propionibacteriales</taxon>
        <taxon>Propionibacteriaceae</taxon>
        <taxon>Microlunatus</taxon>
    </lineage>
</organism>
<dbReference type="Proteomes" id="UP001501490">
    <property type="component" value="Unassembled WGS sequence"/>
</dbReference>
<keyword evidence="4 6" id="KW-1133">Transmembrane helix</keyword>
<comment type="caution">
    <text evidence="7">The sequence shown here is derived from an EMBL/GenBank/DDBJ whole genome shotgun (WGS) entry which is preliminary data.</text>
</comment>
<evidence type="ECO:0000256" key="3">
    <source>
        <dbReference type="ARBA" id="ARBA00022692"/>
    </source>
</evidence>
<comment type="subcellular location">
    <subcellularLocation>
        <location evidence="1">Cell membrane</location>
        <topology evidence="1">Multi-pass membrane protein</topology>
    </subcellularLocation>
</comment>
<feature type="transmembrane region" description="Helical" evidence="6">
    <location>
        <begin position="67"/>
        <end position="85"/>
    </location>
</feature>
<evidence type="ECO:0000256" key="2">
    <source>
        <dbReference type="ARBA" id="ARBA00022475"/>
    </source>
</evidence>
<dbReference type="PANTHER" id="PTHR30086:SF20">
    <property type="entry name" value="ARGININE EXPORTER PROTEIN ARGO-RELATED"/>
    <property type="match status" value="1"/>
</dbReference>
<evidence type="ECO:0000256" key="6">
    <source>
        <dbReference type="SAM" id="Phobius"/>
    </source>
</evidence>
<evidence type="ECO:0000313" key="7">
    <source>
        <dbReference type="EMBL" id="GAA3628164.1"/>
    </source>
</evidence>
<sequence>MLDASLAGLLTGLSLIMAIGAQNAFLLRQGVRRSYVGVAVAVCVLSDVVLITAGVSGVGVLIQRADWLLTLARWLGAAFLVWYGLSSIRRALRPCGTGLDPAAGALGGPARVVRRTLALTWLNPHVYLDTVVLLGSIAAVHGAVGRWWFGGGAAVASVLWFVGLGFAARLLAPLLSSARAWRVLDVFVGATMLAIAVKLVLG</sequence>
<evidence type="ECO:0000256" key="5">
    <source>
        <dbReference type="ARBA" id="ARBA00023136"/>
    </source>
</evidence>
<name>A0ABP7AB34_9ACTN</name>
<feature type="transmembrane region" description="Helical" evidence="6">
    <location>
        <begin position="38"/>
        <end position="61"/>
    </location>
</feature>
<evidence type="ECO:0000256" key="1">
    <source>
        <dbReference type="ARBA" id="ARBA00004651"/>
    </source>
</evidence>
<dbReference type="InterPro" id="IPR001123">
    <property type="entry name" value="LeuE-type"/>
</dbReference>
<keyword evidence="5 6" id="KW-0472">Membrane</keyword>
<accession>A0ABP7AB34</accession>
<dbReference type="RefSeq" id="WP_344806508.1">
    <property type="nucleotide sequence ID" value="NZ_BAABAB010000022.1"/>
</dbReference>
<keyword evidence="8" id="KW-1185">Reference proteome</keyword>
<protein>
    <submittedName>
        <fullName evidence="7">LysE/ArgO family amino acid transporter</fullName>
    </submittedName>
</protein>
<keyword evidence="3 6" id="KW-0812">Transmembrane</keyword>
<feature type="transmembrane region" description="Helical" evidence="6">
    <location>
        <begin position="183"/>
        <end position="201"/>
    </location>
</feature>
<keyword evidence="2" id="KW-1003">Cell membrane</keyword>
<proteinExistence type="predicted"/>
<feature type="transmembrane region" description="Helical" evidence="6">
    <location>
        <begin position="147"/>
        <end position="171"/>
    </location>
</feature>
<evidence type="ECO:0000256" key="4">
    <source>
        <dbReference type="ARBA" id="ARBA00022989"/>
    </source>
</evidence>
<gene>
    <name evidence="7" type="ORF">GCM10022236_33110</name>
</gene>
<feature type="transmembrane region" description="Helical" evidence="6">
    <location>
        <begin position="6"/>
        <end position="26"/>
    </location>
</feature>